<keyword evidence="2" id="KW-0472">Membrane</keyword>
<reference evidence="3" key="1">
    <citation type="submission" date="2024-06" db="EMBL/GenBank/DDBJ databases">
        <authorList>
            <consortium name="consrtm"/>
            <person name="Uemura M."/>
            <person name="Terahara T."/>
        </authorList>
    </citation>
    <scope>NUCLEOTIDE SEQUENCE</scope>
    <source>
        <strain evidence="3">KM77-8</strain>
    </source>
</reference>
<name>A0AAT9HST6_9ACTN</name>
<feature type="region of interest" description="Disordered" evidence="1">
    <location>
        <begin position="267"/>
        <end position="355"/>
    </location>
</feature>
<evidence type="ECO:0000256" key="2">
    <source>
        <dbReference type="SAM" id="Phobius"/>
    </source>
</evidence>
<gene>
    <name evidence="3" type="ORF">SHKM778_69320</name>
</gene>
<dbReference type="AlphaFoldDB" id="A0AAT9HST6"/>
<dbReference type="EMBL" id="AP035768">
    <property type="protein sequence ID" value="BFO20544.1"/>
    <property type="molecule type" value="Genomic_DNA"/>
</dbReference>
<evidence type="ECO:0000313" key="3">
    <source>
        <dbReference type="EMBL" id="BFO20544.1"/>
    </source>
</evidence>
<feature type="transmembrane region" description="Helical" evidence="2">
    <location>
        <begin position="142"/>
        <end position="163"/>
    </location>
</feature>
<accession>A0AAT9HST6</accession>
<evidence type="ECO:0000256" key="1">
    <source>
        <dbReference type="SAM" id="MobiDB-lite"/>
    </source>
</evidence>
<feature type="transmembrane region" description="Helical" evidence="2">
    <location>
        <begin position="118"/>
        <end position="136"/>
    </location>
</feature>
<keyword evidence="2" id="KW-0812">Transmembrane</keyword>
<protein>
    <recommendedName>
        <fullName evidence="4">Integral membrane protein</fullName>
    </recommendedName>
</protein>
<keyword evidence="2" id="KW-1133">Transmembrane helix</keyword>
<feature type="transmembrane region" description="Helical" evidence="2">
    <location>
        <begin position="48"/>
        <end position="64"/>
    </location>
</feature>
<reference evidence="3" key="2">
    <citation type="submission" date="2024-07" db="EMBL/GenBank/DDBJ databases">
        <title>Streptomyces haneummycinica sp. nov., a new antibiotic-producing actinobacterium isolated from marine sediment.</title>
        <authorList>
            <person name="Uemura M."/>
            <person name="Hamada M."/>
            <person name="Hirano S."/>
            <person name="Kobayashi K."/>
            <person name="Ohshiro T."/>
            <person name="Kobayashi T."/>
            <person name="Terahara T."/>
        </authorList>
    </citation>
    <scope>NUCLEOTIDE SEQUENCE</scope>
    <source>
        <strain evidence="3">KM77-8</strain>
    </source>
</reference>
<evidence type="ECO:0008006" key="4">
    <source>
        <dbReference type="Google" id="ProtNLM"/>
    </source>
</evidence>
<organism evidence="3">
    <name type="scientific">Streptomyces haneummycinicus</name>
    <dbReference type="NCBI Taxonomy" id="3074435"/>
    <lineage>
        <taxon>Bacteria</taxon>
        <taxon>Bacillati</taxon>
        <taxon>Actinomycetota</taxon>
        <taxon>Actinomycetes</taxon>
        <taxon>Kitasatosporales</taxon>
        <taxon>Streptomycetaceae</taxon>
        <taxon>Streptomyces</taxon>
    </lineage>
</organism>
<feature type="transmembrane region" description="Helical" evidence="2">
    <location>
        <begin position="175"/>
        <end position="193"/>
    </location>
</feature>
<proteinExistence type="predicted"/>
<feature type="transmembrane region" description="Helical" evidence="2">
    <location>
        <begin position="205"/>
        <end position="227"/>
    </location>
</feature>
<feature type="compositionally biased region" description="Basic residues" evidence="1">
    <location>
        <begin position="274"/>
        <end position="290"/>
    </location>
</feature>
<feature type="compositionally biased region" description="Low complexity" evidence="1">
    <location>
        <begin position="328"/>
        <end position="349"/>
    </location>
</feature>
<sequence>MARTRGSWTGGTLTARSFLKPHQVATAVFHPAWIPPSLDPAIERLKRLRVIAGAVASIGVYTVLEGGFDVTELLENALTASAVLLLLTPLTVGVMLFVWRRTGTVRQLRVPLLNSLKLLLLFIGCVVGMVALVQWTNRSGSMFAIMGVGLTMLWMLVFVASGAVRVSGNFFGTAAVHRCLPALLATVTSWLMAIPDLVTGDLHGLSLTMGIVFILGAPVTVTAIAWAEMGRLRRRYGIRLATHPAGLPPMPPTGLPRVPPQGNPYVRGDAGRCFRPRRPFLPHLGLRPRPRSSNAGGAETRPFTGDEGRQATALSVSARRRRAERAAGRAARPAAPSTAAAPSGTSSAGDGSWAMPAPMPLDVPCASISQRASGSPSAMARRTAARAVPAVAVTVTAVICRG</sequence>
<feature type="transmembrane region" description="Helical" evidence="2">
    <location>
        <begin position="76"/>
        <end position="98"/>
    </location>
</feature>